<name>A0ABS8L0I5_9HYPH</name>
<dbReference type="Gene3D" id="1.10.150.690">
    <property type="entry name" value="DUF2063"/>
    <property type="match status" value="1"/>
</dbReference>
<comment type="caution">
    <text evidence="2">The sequence shown here is derived from an EMBL/GenBank/DDBJ whole genome shotgun (WGS) entry which is preliminary data.</text>
</comment>
<dbReference type="Pfam" id="PF09836">
    <property type="entry name" value="DUF2063"/>
    <property type="match status" value="1"/>
</dbReference>
<dbReference type="GO" id="GO:0003677">
    <property type="term" value="F:DNA binding"/>
    <property type="evidence" value="ECO:0007669"/>
    <property type="project" value="UniProtKB-KW"/>
</dbReference>
<dbReference type="RefSeq" id="WP_230553281.1">
    <property type="nucleotide sequence ID" value="NZ_JAJISD010000011.1"/>
</dbReference>
<sequence length="260" mass="27658">MPGLRDLQTAFAAHLGGEDRADLVDAVIGDGIAAASRLRVHRHHVRRSLEGALASTFPTVHALVGEDFFRGMAQAFTLRELPRQPVLAEYGEGFPAHVADYGPAASLPYLADMARLDWALNLAFHAPGAGRLRAEDLAGVAPDRLVGSRLPLAAGATVIQSPYPIDRIWRATRPGALPEPVSLEEGPSALLVLRRADDAGFLALSPAEVSFVLALDGEARVEEAAVAAFSLDQRFDLSATFARLVAAEAFAALQQKSPGW</sequence>
<evidence type="ECO:0000259" key="1">
    <source>
        <dbReference type="Pfam" id="PF09836"/>
    </source>
</evidence>
<evidence type="ECO:0000313" key="3">
    <source>
        <dbReference type="Proteomes" id="UP001198862"/>
    </source>
</evidence>
<dbReference type="InterPro" id="IPR018640">
    <property type="entry name" value="DUF2063"/>
</dbReference>
<keyword evidence="3" id="KW-1185">Reference proteome</keyword>
<reference evidence="2 3" key="1">
    <citation type="submission" date="2021-11" db="EMBL/GenBank/DDBJ databases">
        <authorList>
            <person name="Lee D.-H."/>
            <person name="Kim S.-B."/>
        </authorList>
    </citation>
    <scope>NUCLEOTIDE SEQUENCE [LARGE SCALE GENOMIC DNA]</scope>
    <source>
        <strain evidence="2 3">KCTC 52223</strain>
    </source>
</reference>
<accession>A0ABS8L0I5</accession>
<dbReference type="EMBL" id="JAJISD010000011">
    <property type="protein sequence ID" value="MCC8431857.1"/>
    <property type="molecule type" value="Genomic_DNA"/>
</dbReference>
<protein>
    <submittedName>
        <fullName evidence="2">DNA-binding domain-containing protein</fullName>
    </submittedName>
</protein>
<dbReference type="InterPro" id="IPR044922">
    <property type="entry name" value="DUF2063_N_sf"/>
</dbReference>
<feature type="domain" description="Putative DNA-binding" evidence="1">
    <location>
        <begin position="7"/>
        <end position="97"/>
    </location>
</feature>
<evidence type="ECO:0000313" key="2">
    <source>
        <dbReference type="EMBL" id="MCC8431857.1"/>
    </source>
</evidence>
<dbReference type="Proteomes" id="UP001198862">
    <property type="component" value="Unassembled WGS sequence"/>
</dbReference>
<keyword evidence="2" id="KW-0238">DNA-binding</keyword>
<organism evidence="2 3">
    <name type="scientific">Reyranella aquatilis</name>
    <dbReference type="NCBI Taxonomy" id="2035356"/>
    <lineage>
        <taxon>Bacteria</taxon>
        <taxon>Pseudomonadati</taxon>
        <taxon>Pseudomonadota</taxon>
        <taxon>Alphaproteobacteria</taxon>
        <taxon>Hyphomicrobiales</taxon>
        <taxon>Reyranellaceae</taxon>
        <taxon>Reyranella</taxon>
    </lineage>
</organism>
<gene>
    <name evidence="2" type="ORF">LJ725_23005</name>
</gene>
<proteinExistence type="predicted"/>